<reference evidence="1" key="2">
    <citation type="submission" date="2020-09" db="EMBL/GenBank/DDBJ databases">
        <authorList>
            <person name="Sun Q."/>
            <person name="Ohkuma M."/>
        </authorList>
    </citation>
    <scope>NUCLEOTIDE SEQUENCE</scope>
    <source>
        <strain evidence="1">JCM 17820</strain>
    </source>
</reference>
<sequence>MTTAEQSTPERYFRHAVEHHWSPYDIDCSADRATLDGLGRRAFTQLRATVAMFGAGEERVTEDLLPLAGTVDGSADQRFVASHIYEEAKHAAFFDRYWTDVVRPAEEARGLDPTDPTADRWFTPAYETVFDRTTVAMERLQTDDTPESRARAYCHYHLTVEGVFGQTGFHAVEATFGPDTDGPSLPGLVSGFASVRRDEGRHVGYGVTRLGDLLERGAVDPSLVRETVASLADPVDAVVAEMGWKHLPGPDADDLTAFVAEQRENRLDQLLDEEATADAGDAGSSP</sequence>
<dbReference type="EMBL" id="BMOU01000006">
    <property type="protein sequence ID" value="GGO00290.1"/>
    <property type="molecule type" value="Genomic_DNA"/>
</dbReference>
<keyword evidence="2" id="KW-1185">Reference proteome</keyword>
<dbReference type="InterPro" id="IPR009078">
    <property type="entry name" value="Ferritin-like_SF"/>
</dbReference>
<dbReference type="RefSeq" id="WP_189000589.1">
    <property type="nucleotide sequence ID" value="NZ_BMOU01000006.1"/>
</dbReference>
<dbReference type="SUPFAM" id="SSF47240">
    <property type="entry name" value="Ferritin-like"/>
    <property type="match status" value="1"/>
</dbReference>
<name>A0A830GR91_9EURY</name>
<accession>A0A830GR91</accession>
<proteinExistence type="predicted"/>
<dbReference type="InterPro" id="IPR012348">
    <property type="entry name" value="RNR-like"/>
</dbReference>
<evidence type="ECO:0000313" key="2">
    <source>
        <dbReference type="Proteomes" id="UP000605784"/>
    </source>
</evidence>
<dbReference type="Proteomes" id="UP000605784">
    <property type="component" value="Unassembled WGS sequence"/>
</dbReference>
<dbReference type="GO" id="GO:0016491">
    <property type="term" value="F:oxidoreductase activity"/>
    <property type="evidence" value="ECO:0007669"/>
    <property type="project" value="InterPro"/>
</dbReference>
<comment type="caution">
    <text evidence="1">The sequence shown here is derived from an EMBL/GenBank/DDBJ whole genome shotgun (WGS) entry which is preliminary data.</text>
</comment>
<evidence type="ECO:0000313" key="1">
    <source>
        <dbReference type="EMBL" id="GGO00290.1"/>
    </source>
</evidence>
<reference evidence="1" key="1">
    <citation type="journal article" date="2014" name="Int. J. Syst. Evol. Microbiol.">
        <title>Complete genome sequence of Corynebacterium casei LMG S-19264T (=DSM 44701T), isolated from a smear-ripened cheese.</title>
        <authorList>
            <consortium name="US DOE Joint Genome Institute (JGI-PGF)"/>
            <person name="Walter F."/>
            <person name="Albersmeier A."/>
            <person name="Kalinowski J."/>
            <person name="Ruckert C."/>
        </authorList>
    </citation>
    <scope>NUCLEOTIDE SEQUENCE</scope>
    <source>
        <strain evidence="1">JCM 17820</strain>
    </source>
</reference>
<dbReference type="AlphaFoldDB" id="A0A830GR91"/>
<gene>
    <name evidence="1" type="ORF">GCM10009030_32740</name>
</gene>
<organism evidence="1 2">
    <name type="scientific">Haloarcula pellucida</name>
    <dbReference type="NCBI Taxonomy" id="1427151"/>
    <lineage>
        <taxon>Archaea</taxon>
        <taxon>Methanobacteriati</taxon>
        <taxon>Methanobacteriota</taxon>
        <taxon>Stenosarchaea group</taxon>
        <taxon>Halobacteria</taxon>
        <taxon>Halobacteriales</taxon>
        <taxon>Haloarculaceae</taxon>
        <taxon>Haloarcula</taxon>
    </lineage>
</organism>
<protein>
    <submittedName>
        <fullName evidence="1">Uncharacterized protein</fullName>
    </submittedName>
</protein>
<dbReference type="Gene3D" id="1.10.620.20">
    <property type="entry name" value="Ribonucleotide Reductase, subunit A"/>
    <property type="match status" value="1"/>
</dbReference>